<comment type="caution">
    <text evidence="1">The sequence shown here is derived from an EMBL/GenBank/DDBJ whole genome shotgun (WGS) entry which is preliminary data.</text>
</comment>
<proteinExistence type="predicted"/>
<accession>A0A8T0GKR9</accession>
<dbReference type="Proteomes" id="UP000822688">
    <property type="component" value="Chromosome 10"/>
</dbReference>
<dbReference type="AlphaFoldDB" id="A0A8T0GKR9"/>
<reference evidence="1" key="1">
    <citation type="submission" date="2020-06" db="EMBL/GenBank/DDBJ databases">
        <title>WGS assembly of Ceratodon purpureus strain R40.</title>
        <authorList>
            <person name="Carey S.B."/>
            <person name="Jenkins J."/>
            <person name="Shu S."/>
            <person name="Lovell J.T."/>
            <person name="Sreedasyam A."/>
            <person name="Maumus F."/>
            <person name="Tiley G.P."/>
            <person name="Fernandez-Pozo N."/>
            <person name="Barry K."/>
            <person name="Chen C."/>
            <person name="Wang M."/>
            <person name="Lipzen A."/>
            <person name="Daum C."/>
            <person name="Saski C.A."/>
            <person name="Payton A.C."/>
            <person name="Mcbreen J.C."/>
            <person name="Conrad R.E."/>
            <person name="Kollar L.M."/>
            <person name="Olsson S."/>
            <person name="Huttunen S."/>
            <person name="Landis J.B."/>
            <person name="Wickett N.J."/>
            <person name="Johnson M.G."/>
            <person name="Rensing S.A."/>
            <person name="Grimwood J."/>
            <person name="Schmutz J."/>
            <person name="Mcdaniel S.F."/>
        </authorList>
    </citation>
    <scope>NUCLEOTIDE SEQUENCE</scope>
    <source>
        <strain evidence="1">R40</strain>
    </source>
</reference>
<evidence type="ECO:0000313" key="1">
    <source>
        <dbReference type="EMBL" id="KAG0560121.1"/>
    </source>
</evidence>
<gene>
    <name evidence="1" type="ORF">KC19_10G156000</name>
</gene>
<organism evidence="1 2">
    <name type="scientific">Ceratodon purpureus</name>
    <name type="common">Fire moss</name>
    <name type="synonym">Dicranum purpureum</name>
    <dbReference type="NCBI Taxonomy" id="3225"/>
    <lineage>
        <taxon>Eukaryota</taxon>
        <taxon>Viridiplantae</taxon>
        <taxon>Streptophyta</taxon>
        <taxon>Embryophyta</taxon>
        <taxon>Bryophyta</taxon>
        <taxon>Bryophytina</taxon>
        <taxon>Bryopsida</taxon>
        <taxon>Dicranidae</taxon>
        <taxon>Pseudoditrichales</taxon>
        <taxon>Ditrichaceae</taxon>
        <taxon>Ceratodon</taxon>
    </lineage>
</organism>
<protein>
    <submittedName>
        <fullName evidence="1">Uncharacterized protein</fullName>
    </submittedName>
</protein>
<name>A0A8T0GKR9_CERPU</name>
<sequence>MHSPMSRRLGSPFGSLWCCGFRRSPTSGISRPGLSAIKKNGAVFEGGGHSIYSGRFDSIFVVS</sequence>
<keyword evidence="2" id="KW-1185">Reference proteome</keyword>
<evidence type="ECO:0000313" key="2">
    <source>
        <dbReference type="Proteomes" id="UP000822688"/>
    </source>
</evidence>
<dbReference type="EMBL" id="CM026431">
    <property type="protein sequence ID" value="KAG0560121.1"/>
    <property type="molecule type" value="Genomic_DNA"/>
</dbReference>